<dbReference type="PANTHER" id="PTHR34216">
    <property type="match status" value="1"/>
</dbReference>
<keyword evidence="5" id="KW-1185">Reference proteome</keyword>
<dbReference type="Gene3D" id="3.20.20.370">
    <property type="entry name" value="Glycoside hydrolase/deacetylase"/>
    <property type="match status" value="1"/>
</dbReference>
<gene>
    <name evidence="4" type="ORF">NATSA_14850</name>
</gene>
<dbReference type="InterPro" id="IPR011330">
    <property type="entry name" value="Glyco_hydro/deAcase_b/a-brl"/>
</dbReference>
<dbReference type="Pfam" id="PF01522">
    <property type="entry name" value="Polysacc_deac_1"/>
    <property type="match status" value="1"/>
</dbReference>
<dbReference type="InterPro" id="IPR051398">
    <property type="entry name" value="Polysacch_Deacetylase"/>
</dbReference>
<dbReference type="EMBL" id="JAFIDN010000018">
    <property type="protein sequence ID" value="MBP3193954.1"/>
    <property type="molecule type" value="Genomic_DNA"/>
</dbReference>
<sequence length="313" mass="36416">MGNEVTIVVYHYVRERKTSRYPAINALEPDMFRKQLRYFKKHYHVISLKDLIRALEGESQLPQNALLLTFNDCFSDHYRTVFPELLKHSVSGAFFPEIQPLKEREIILNHKIHHILACAENVPDLVQDLLNLLKQFKEEYDLEDGSHYQQKYSVASSYDPAEVVFVKRLLQSGLDFQLSHKISDILLDTYCDASREVLHHEIYMNDDQIRCMIQNGMDFGMIGYSHKRLTDVNPDQLEYEIDASKKHIIELGQDPSFISMSYPWGETNEAVVSALKKAGCKVAFTSEERIADIQSGDRYRLPRFDTNYFLNLV</sequence>
<reference evidence="4" key="1">
    <citation type="submission" date="2021-02" db="EMBL/GenBank/DDBJ databases">
        <title>Natronogracilivirga saccharolytica gen. nov. sp. nov. a new anaerobic, haloalkiliphilic carbohydrate-fermenting bacterium from soda lake and proposing of Cyclonatronumiaceae fam. nov. in the phylum Balneolaeota.</title>
        <authorList>
            <person name="Zhilina T.N."/>
            <person name="Sorokin D.Y."/>
            <person name="Zavarzina D.G."/>
            <person name="Toshchakov S.V."/>
            <person name="Kublanov I.V."/>
        </authorList>
    </citation>
    <scope>NUCLEOTIDE SEQUENCE</scope>
    <source>
        <strain evidence="4">Z-1702</strain>
    </source>
</reference>
<evidence type="ECO:0000259" key="3">
    <source>
        <dbReference type="PROSITE" id="PS51677"/>
    </source>
</evidence>
<dbReference type="SUPFAM" id="SSF88713">
    <property type="entry name" value="Glycoside hydrolase/deacetylase"/>
    <property type="match status" value="1"/>
</dbReference>
<protein>
    <submittedName>
        <fullName evidence="4">Polysaccharide deacetylase family protein</fullName>
    </submittedName>
</protein>
<accession>A0A8J7RQ96</accession>
<feature type="domain" description="NodB homology" evidence="3">
    <location>
        <begin position="64"/>
        <end position="313"/>
    </location>
</feature>
<evidence type="ECO:0000313" key="4">
    <source>
        <dbReference type="EMBL" id="MBP3193954.1"/>
    </source>
</evidence>
<comment type="subcellular location">
    <subcellularLocation>
        <location evidence="1">Secreted</location>
    </subcellularLocation>
</comment>
<dbReference type="GO" id="GO:0005975">
    <property type="term" value="P:carbohydrate metabolic process"/>
    <property type="evidence" value="ECO:0007669"/>
    <property type="project" value="InterPro"/>
</dbReference>
<dbReference type="InterPro" id="IPR002509">
    <property type="entry name" value="NODB_dom"/>
</dbReference>
<keyword evidence="2" id="KW-0732">Signal</keyword>
<dbReference type="PROSITE" id="PS51677">
    <property type="entry name" value="NODB"/>
    <property type="match status" value="1"/>
</dbReference>
<dbReference type="AlphaFoldDB" id="A0A8J7RQ96"/>
<proteinExistence type="predicted"/>
<name>A0A8J7RQ96_9BACT</name>
<evidence type="ECO:0000313" key="5">
    <source>
        <dbReference type="Proteomes" id="UP000673975"/>
    </source>
</evidence>
<dbReference type="Proteomes" id="UP000673975">
    <property type="component" value="Unassembled WGS sequence"/>
</dbReference>
<dbReference type="RefSeq" id="WP_210513414.1">
    <property type="nucleotide sequence ID" value="NZ_JAFIDN010000018.1"/>
</dbReference>
<dbReference type="GO" id="GO:0016810">
    <property type="term" value="F:hydrolase activity, acting on carbon-nitrogen (but not peptide) bonds"/>
    <property type="evidence" value="ECO:0007669"/>
    <property type="project" value="InterPro"/>
</dbReference>
<evidence type="ECO:0000256" key="2">
    <source>
        <dbReference type="ARBA" id="ARBA00022729"/>
    </source>
</evidence>
<organism evidence="4 5">
    <name type="scientific">Natronogracilivirga saccharolytica</name>
    <dbReference type="NCBI Taxonomy" id="2812953"/>
    <lineage>
        <taxon>Bacteria</taxon>
        <taxon>Pseudomonadati</taxon>
        <taxon>Balneolota</taxon>
        <taxon>Balneolia</taxon>
        <taxon>Balneolales</taxon>
        <taxon>Cyclonatronaceae</taxon>
        <taxon>Natronogracilivirga</taxon>
    </lineage>
</organism>
<dbReference type="PANTHER" id="PTHR34216:SF3">
    <property type="entry name" value="POLY-BETA-1,6-N-ACETYL-D-GLUCOSAMINE N-DEACETYLASE"/>
    <property type="match status" value="1"/>
</dbReference>
<comment type="caution">
    <text evidence="4">The sequence shown here is derived from an EMBL/GenBank/DDBJ whole genome shotgun (WGS) entry which is preliminary data.</text>
</comment>
<evidence type="ECO:0000256" key="1">
    <source>
        <dbReference type="ARBA" id="ARBA00004613"/>
    </source>
</evidence>
<dbReference type="GO" id="GO:0005576">
    <property type="term" value="C:extracellular region"/>
    <property type="evidence" value="ECO:0007669"/>
    <property type="project" value="UniProtKB-SubCell"/>
</dbReference>